<dbReference type="GO" id="GO:0016788">
    <property type="term" value="F:hydrolase activity, acting on ester bonds"/>
    <property type="evidence" value="ECO:0007669"/>
    <property type="project" value="UniProtKB-ARBA"/>
</dbReference>
<dbReference type="PANTHER" id="PTHR22946">
    <property type="entry name" value="DIENELACTONE HYDROLASE DOMAIN-CONTAINING PROTEIN-RELATED"/>
    <property type="match status" value="1"/>
</dbReference>
<feature type="region of interest" description="Disordered" evidence="2">
    <location>
        <begin position="1"/>
        <end position="65"/>
    </location>
</feature>
<dbReference type="SUPFAM" id="SSF53474">
    <property type="entry name" value="alpha/beta-Hydrolases"/>
    <property type="match status" value="1"/>
</dbReference>
<gene>
    <name evidence="4" type="ORF">DP107_09930</name>
</gene>
<keyword evidence="5" id="KW-1185">Reference proteome</keyword>
<feature type="compositionally biased region" description="Basic and acidic residues" evidence="2">
    <location>
        <begin position="201"/>
        <end position="219"/>
    </location>
</feature>
<evidence type="ECO:0000313" key="5">
    <source>
        <dbReference type="Proteomes" id="UP000319894"/>
    </source>
</evidence>
<dbReference type="Proteomes" id="UP000319894">
    <property type="component" value="Unassembled WGS sequence"/>
</dbReference>
<keyword evidence="1" id="KW-0378">Hydrolase</keyword>
<dbReference type="InterPro" id="IPR000383">
    <property type="entry name" value="Xaa-Pro-like_dom"/>
</dbReference>
<feature type="region of interest" description="Disordered" evidence="2">
    <location>
        <begin position="418"/>
        <end position="508"/>
    </location>
</feature>
<sequence length="661" mass="70092">MGRRSAARGLNVWGGPRDGPANRVRSRTTPIPFHASVKPALGGERRPRCMDRNSPRAAGGGTGRRSFLRGATTLLAAGALGTSVTSAAADDGAVHTTTRRIETWDGKTLATRLFVPGDGYRAPYPAVLMTHGYGGDKEGGVPARMGPKYAQQGYLVLTYDSRGFGESDGEVGVDGPKEVNDARALLDWLGRASEAVVGGDESTRLIQRDGPPGRRHDEGVDGPGSGPDIRVGMDGLSYAGGIQLNTAAVDDRLDAIVPRWAWNDLVYSLAPNGGVKSAWTTILQEFGAAGSRGVQSGDNRPDERDVRNGVDPNLYRFYAESAATNEFSPAARSFFGIRSPSTKGRGLTDTAPPSLLITGWNDTLFTATETVRNHELLEAGADSRMVFMRGGHSLERQAPVRQEKLDRMALTWMARHVGGEAPEEPPEPWDRESAGGSSPGEGPRRAVYIPEVTYWQDDPDGDVETGGFETTGGLPSAGDGPTRALADASNAGSGSTELAGGPAPGSNSEVLVRENDDYVPGTFADFDYRVTDDTELLGIPEVTLSVTPLGRDPLVFAKLSHVTDEGADLIYNQATPYEVEGPVGEPREVTFELAGIERQLAAEDTLRLTLSTTDAAYFNSRTSAGVRIDNEDSVVRLPVRGESGLESPAGAALDASLPDSV</sequence>
<organism evidence="4 5">
    <name type="scientific">Haloglomus irregulare</name>
    <dbReference type="NCBI Taxonomy" id="2234134"/>
    <lineage>
        <taxon>Archaea</taxon>
        <taxon>Methanobacteriati</taxon>
        <taxon>Methanobacteriota</taxon>
        <taxon>Stenosarchaea group</taxon>
        <taxon>Halobacteria</taxon>
        <taxon>Halobacteriales</taxon>
        <taxon>Natronomonadaceae</taxon>
        <taxon>Haloglomus</taxon>
    </lineage>
</organism>
<evidence type="ECO:0000313" key="4">
    <source>
        <dbReference type="EMBL" id="TSD13956.1"/>
    </source>
</evidence>
<dbReference type="InterPro" id="IPR029058">
    <property type="entry name" value="AB_hydrolase_fold"/>
</dbReference>
<comment type="caution">
    <text evidence="4">The sequence shown here is derived from an EMBL/GenBank/DDBJ whole genome shotgun (WGS) entry which is preliminary data.</text>
</comment>
<dbReference type="InterPro" id="IPR050261">
    <property type="entry name" value="FrsA_esterase"/>
</dbReference>
<dbReference type="GO" id="GO:0008239">
    <property type="term" value="F:dipeptidyl-peptidase activity"/>
    <property type="evidence" value="ECO:0007669"/>
    <property type="project" value="InterPro"/>
</dbReference>
<dbReference type="Pfam" id="PF08530">
    <property type="entry name" value="PepX_C"/>
    <property type="match status" value="1"/>
</dbReference>
<proteinExistence type="predicted"/>
<dbReference type="InterPro" id="IPR006311">
    <property type="entry name" value="TAT_signal"/>
</dbReference>
<evidence type="ECO:0000256" key="2">
    <source>
        <dbReference type="SAM" id="MobiDB-lite"/>
    </source>
</evidence>
<dbReference type="PROSITE" id="PS51318">
    <property type="entry name" value="TAT"/>
    <property type="match status" value="1"/>
</dbReference>
<dbReference type="EMBL" id="QMDX01000005">
    <property type="protein sequence ID" value="TSD13956.1"/>
    <property type="molecule type" value="Genomic_DNA"/>
</dbReference>
<protein>
    <recommendedName>
        <fullName evidence="3">Xaa-Pro dipeptidyl-peptidase C-terminal domain-containing protein</fullName>
    </recommendedName>
</protein>
<dbReference type="PANTHER" id="PTHR22946:SF9">
    <property type="entry name" value="POLYKETIDE TRANSFERASE AF380"/>
    <property type="match status" value="1"/>
</dbReference>
<name>A0A554N969_9EURY</name>
<dbReference type="Gene3D" id="2.60.120.260">
    <property type="entry name" value="Galactose-binding domain-like"/>
    <property type="match status" value="1"/>
</dbReference>
<dbReference type="InterPro" id="IPR013736">
    <property type="entry name" value="Xaa-Pro_dipept_C"/>
</dbReference>
<dbReference type="SUPFAM" id="SSF49785">
    <property type="entry name" value="Galactose-binding domain-like"/>
    <property type="match status" value="1"/>
</dbReference>
<dbReference type="Gene3D" id="3.40.50.1820">
    <property type="entry name" value="alpha/beta hydrolase"/>
    <property type="match status" value="1"/>
</dbReference>
<evidence type="ECO:0000259" key="3">
    <source>
        <dbReference type="SMART" id="SM00939"/>
    </source>
</evidence>
<dbReference type="SMART" id="SM00939">
    <property type="entry name" value="PepX_C"/>
    <property type="match status" value="1"/>
</dbReference>
<feature type="domain" description="Xaa-Pro dipeptidyl-peptidase C-terminal" evidence="3">
    <location>
        <begin position="410"/>
        <end position="636"/>
    </location>
</feature>
<evidence type="ECO:0000256" key="1">
    <source>
        <dbReference type="ARBA" id="ARBA00022801"/>
    </source>
</evidence>
<dbReference type="InterPro" id="IPR008979">
    <property type="entry name" value="Galactose-bd-like_sf"/>
</dbReference>
<dbReference type="InParanoid" id="A0A554N969"/>
<dbReference type="Pfam" id="PF02129">
    <property type="entry name" value="Peptidase_S15"/>
    <property type="match status" value="1"/>
</dbReference>
<reference evidence="4 5" key="1">
    <citation type="submission" date="2018-06" db="EMBL/GenBank/DDBJ databases">
        <title>Natronomonas sp. F16-60 a new haloarchaeon isolated from a solar saltern of Isla Cristina, Huelva, Spain.</title>
        <authorList>
            <person name="Duran-Viseras A."/>
            <person name="Sanchez-Porro C."/>
            <person name="Ventosa A."/>
        </authorList>
    </citation>
    <scope>NUCLEOTIDE SEQUENCE [LARGE SCALE GENOMIC DNA]</scope>
    <source>
        <strain evidence="4 5">F16-60</strain>
    </source>
</reference>
<feature type="compositionally biased region" description="Basic and acidic residues" evidence="2">
    <location>
        <begin position="43"/>
        <end position="54"/>
    </location>
</feature>
<feature type="region of interest" description="Disordered" evidence="2">
    <location>
        <begin position="199"/>
        <end position="228"/>
    </location>
</feature>
<accession>A0A554N969</accession>
<dbReference type="AlphaFoldDB" id="A0A554N969"/>